<keyword evidence="1" id="KW-0472">Membrane</keyword>
<protein>
    <submittedName>
        <fullName evidence="2">Uncharacterized protein MANES_02G112800</fullName>
    </submittedName>
</protein>
<sequence length="78" mass="9160">MPRGSLQLCWTSRSKQTTILSIIPLLVMEFTCVGWSSRIFWHRVVSWRSKRRTRIKQSCCTMPLMRAMVFIGAQLRSL</sequence>
<evidence type="ECO:0000256" key="1">
    <source>
        <dbReference type="SAM" id="Phobius"/>
    </source>
</evidence>
<keyword evidence="1" id="KW-1133">Transmembrane helix</keyword>
<dbReference type="AlphaFoldDB" id="A0A2P2QNJ9"/>
<keyword evidence="1" id="KW-0812">Transmembrane</keyword>
<evidence type="ECO:0000313" key="2">
    <source>
        <dbReference type="EMBL" id="MBX68495.1"/>
    </source>
</evidence>
<reference evidence="2" key="1">
    <citation type="submission" date="2018-02" db="EMBL/GenBank/DDBJ databases">
        <title>Rhizophora mucronata_Transcriptome.</title>
        <authorList>
            <person name="Meera S.P."/>
            <person name="Sreeshan A."/>
            <person name="Augustine A."/>
        </authorList>
    </citation>
    <scope>NUCLEOTIDE SEQUENCE</scope>
    <source>
        <tissue evidence="2">Leaf</tissue>
    </source>
</reference>
<organism evidence="2">
    <name type="scientific">Rhizophora mucronata</name>
    <name type="common">Asiatic mangrove</name>
    <dbReference type="NCBI Taxonomy" id="61149"/>
    <lineage>
        <taxon>Eukaryota</taxon>
        <taxon>Viridiplantae</taxon>
        <taxon>Streptophyta</taxon>
        <taxon>Embryophyta</taxon>
        <taxon>Tracheophyta</taxon>
        <taxon>Spermatophyta</taxon>
        <taxon>Magnoliopsida</taxon>
        <taxon>eudicotyledons</taxon>
        <taxon>Gunneridae</taxon>
        <taxon>Pentapetalae</taxon>
        <taxon>rosids</taxon>
        <taxon>fabids</taxon>
        <taxon>Malpighiales</taxon>
        <taxon>Rhizophoraceae</taxon>
        <taxon>Rhizophora</taxon>
    </lineage>
</organism>
<feature type="transmembrane region" description="Helical" evidence="1">
    <location>
        <begin position="20"/>
        <end position="41"/>
    </location>
</feature>
<accession>A0A2P2QNJ9</accession>
<proteinExistence type="predicted"/>
<name>A0A2P2QNJ9_RHIMU</name>
<dbReference type="EMBL" id="GGEC01088011">
    <property type="protein sequence ID" value="MBX68495.1"/>
    <property type="molecule type" value="Transcribed_RNA"/>
</dbReference>